<keyword evidence="4 5" id="KW-0238">DNA-binding</keyword>
<dbReference type="Proteomes" id="UP000005233">
    <property type="component" value="Chromosome"/>
</dbReference>
<keyword evidence="3 5" id="KW-0963">Cytoplasm</keyword>
<evidence type="ECO:0000256" key="5">
    <source>
        <dbReference type="HAMAP-Rule" id="MF_01122"/>
    </source>
</evidence>
<dbReference type="OrthoDB" id="10360at2157"/>
<feature type="domain" description="DNA/RNA-binding protein Alba-like" evidence="6">
    <location>
        <begin position="5"/>
        <end position="67"/>
    </location>
</feature>
<comment type="function">
    <text evidence="5">Binds double-stranded DNA tightly but without sequence specificity. Involved in DNA compaction.</text>
</comment>
<comment type="subcellular location">
    <subcellularLocation>
        <location evidence="5">Cytoplasm</location>
    </subcellularLocation>
    <subcellularLocation>
        <location evidence="5">Chromosome</location>
    </subcellularLocation>
</comment>
<dbReference type="GO" id="GO:0003690">
    <property type="term" value="F:double-stranded DNA binding"/>
    <property type="evidence" value="ECO:0007669"/>
    <property type="project" value="UniProtKB-UniRule"/>
</dbReference>
<dbReference type="InterPro" id="IPR036882">
    <property type="entry name" value="Alba-like_dom_sf"/>
</dbReference>
<evidence type="ECO:0000259" key="6">
    <source>
        <dbReference type="Pfam" id="PF01918"/>
    </source>
</evidence>
<keyword evidence="2 5" id="KW-0158">Chromosome</keyword>
<dbReference type="GeneID" id="11972015"/>
<dbReference type="GO" id="GO:0030261">
    <property type="term" value="P:chromosome condensation"/>
    <property type="evidence" value="ECO:0007669"/>
    <property type="project" value="UniProtKB-KW"/>
</dbReference>
<evidence type="ECO:0000256" key="4">
    <source>
        <dbReference type="ARBA" id="ARBA00023125"/>
    </source>
</evidence>
<protein>
    <recommendedName>
        <fullName evidence="5">DNA/RNA-binding protein Alba</fullName>
    </recommendedName>
</protein>
<dbReference type="InterPro" id="IPR002775">
    <property type="entry name" value="DNA/RNA-bd_Alba-like"/>
</dbReference>
<dbReference type="GO" id="GO:0005737">
    <property type="term" value="C:cytoplasm"/>
    <property type="evidence" value="ECO:0007669"/>
    <property type="project" value="UniProtKB-SubCell"/>
</dbReference>
<dbReference type="GO" id="GO:0005694">
    <property type="term" value="C:chromosome"/>
    <property type="evidence" value="ECO:0007669"/>
    <property type="project" value="UniProtKB-SubCell"/>
</dbReference>
<name>H8IAV4_METCZ</name>
<dbReference type="InterPro" id="IPR013795">
    <property type="entry name" value="DNA/RNA-bd_Alba"/>
</dbReference>
<evidence type="ECO:0000256" key="2">
    <source>
        <dbReference type="ARBA" id="ARBA00022454"/>
    </source>
</evidence>
<evidence type="ECO:0000256" key="1">
    <source>
        <dbReference type="ARBA" id="ARBA00008018"/>
    </source>
</evidence>
<dbReference type="SUPFAM" id="SSF82704">
    <property type="entry name" value="AlbA-like"/>
    <property type="match status" value="1"/>
</dbReference>
<dbReference type="STRING" id="1041930.Mtc_1868"/>
<dbReference type="EMBL" id="CP003243">
    <property type="protein sequence ID" value="AFD00609.1"/>
    <property type="molecule type" value="Genomic_DNA"/>
</dbReference>
<sequence>MPEDNVIYVGNKPVMNYVLAAVTQFNEGAREVTIKARGRAISRAVDTAEVIRNRFLMDVVIDKIQIGTEELKSEKGDSIKVSSIEIFLKRSTPT</sequence>
<keyword evidence="5" id="KW-0226">DNA condensation</keyword>
<gene>
    <name evidence="5 7" type="primary">albA</name>
    <name evidence="7" type="ordered locus">Mtc_1868</name>
</gene>
<dbReference type="GO" id="GO:0003723">
    <property type="term" value="F:RNA binding"/>
    <property type="evidence" value="ECO:0007669"/>
    <property type="project" value="InterPro"/>
</dbReference>
<accession>H8IAV4</accession>
<dbReference type="RefSeq" id="WP_014406440.1">
    <property type="nucleotide sequence ID" value="NC_017034.1"/>
</dbReference>
<dbReference type="NCBIfam" id="TIGR00285">
    <property type="entry name" value="DNA-binding protein Alba"/>
    <property type="match status" value="1"/>
</dbReference>
<evidence type="ECO:0000313" key="8">
    <source>
        <dbReference type="Proteomes" id="UP000005233"/>
    </source>
</evidence>
<reference evidence="7 8" key="1">
    <citation type="journal article" date="2012" name="J. Bacteriol.">
        <title>Complete genome sequence of a thermophilic methanogen, Methanocella conradii HZ254, isolated from Chinese rice field soil.</title>
        <authorList>
            <person name="Lu Z."/>
            <person name="Lu Y."/>
        </authorList>
    </citation>
    <scope>NUCLEOTIDE SEQUENCE [LARGE SCALE GENOMIC DNA]</scope>
    <source>
        <strain evidence="8">DSM 24694 / JCM 17849 / CGMCC 1.5162 / HZ254</strain>
    </source>
</reference>
<dbReference type="NCBIfam" id="NF003088">
    <property type="entry name" value="PRK04015.1"/>
    <property type="match status" value="1"/>
</dbReference>
<comment type="caution">
    <text evidence="5">Lacks conserved residue(s) required for the propagation of feature annotation.</text>
</comment>
<dbReference type="Pfam" id="PF01918">
    <property type="entry name" value="Alba"/>
    <property type="match status" value="1"/>
</dbReference>
<dbReference type="HOGENOM" id="CLU_110989_1_0_2"/>
<proteinExistence type="inferred from homology"/>
<dbReference type="PIRSF" id="PIRSF028732">
    <property type="entry name" value="Alba"/>
    <property type="match status" value="1"/>
</dbReference>
<keyword evidence="8" id="KW-1185">Reference proteome</keyword>
<organism evidence="7 8">
    <name type="scientific">Methanocella conradii (strain DSM 24694 / JCM 17849 / CGMCC 1.5162 / HZ254)</name>
    <dbReference type="NCBI Taxonomy" id="1041930"/>
    <lineage>
        <taxon>Archaea</taxon>
        <taxon>Methanobacteriati</taxon>
        <taxon>Methanobacteriota</taxon>
        <taxon>Stenosarchaea group</taxon>
        <taxon>Methanomicrobia</taxon>
        <taxon>Methanocellales</taxon>
        <taxon>Methanocellaceae</taxon>
        <taxon>Methanocella</taxon>
    </lineage>
</organism>
<dbReference type="Gene3D" id="3.30.110.20">
    <property type="entry name" value="Alba-like domain"/>
    <property type="match status" value="1"/>
</dbReference>
<evidence type="ECO:0000256" key="3">
    <source>
        <dbReference type="ARBA" id="ARBA00022490"/>
    </source>
</evidence>
<evidence type="ECO:0000313" key="7">
    <source>
        <dbReference type="EMBL" id="AFD00609.1"/>
    </source>
</evidence>
<dbReference type="KEGG" id="mez:Mtc_1868"/>
<comment type="similarity">
    <text evidence="1 5">Belongs to the histone-like Alba family.</text>
</comment>
<dbReference type="eggNOG" id="arCOG01753">
    <property type="taxonomic scope" value="Archaea"/>
</dbReference>
<dbReference type="HAMAP" id="MF_01122">
    <property type="entry name" value="AlbA"/>
    <property type="match status" value="1"/>
</dbReference>
<dbReference type="AlphaFoldDB" id="H8IAV4"/>